<proteinExistence type="predicted"/>
<dbReference type="KEGG" id="mtua:CSH63_26920"/>
<dbReference type="EMBL" id="CP024087">
    <property type="protein sequence ID" value="AYF31009.1"/>
    <property type="molecule type" value="Genomic_DNA"/>
</dbReference>
<accession>A0A386WUX7</accession>
<sequence length="131" mass="14140">MVAGFDELNLATLASVHARHADEEVPELLEAAPKDVGLSHYPRGSHAGQEAAVTIMASRVLAGLLSPLDLAVWAHSIIGHDKLPVAERLVELDDVYDTLEYTDMTEQDVNDEILVEARRIVGMSGATAHFA</sequence>
<organism evidence="1 2">
    <name type="scientific">Micromonospora tulbaghiae</name>
    <dbReference type="NCBI Taxonomy" id="479978"/>
    <lineage>
        <taxon>Bacteria</taxon>
        <taxon>Bacillati</taxon>
        <taxon>Actinomycetota</taxon>
        <taxon>Actinomycetes</taxon>
        <taxon>Micromonosporales</taxon>
        <taxon>Micromonosporaceae</taxon>
        <taxon>Micromonospora</taxon>
    </lineage>
</organism>
<protein>
    <submittedName>
        <fullName evidence="1">Uncharacterized protein</fullName>
    </submittedName>
</protein>
<dbReference type="AlphaFoldDB" id="A0A386WUX7"/>
<evidence type="ECO:0000313" key="2">
    <source>
        <dbReference type="Proteomes" id="UP000267804"/>
    </source>
</evidence>
<reference evidence="1 2" key="1">
    <citation type="submission" date="2017-10" db="EMBL/GenBank/DDBJ databases">
        <title>Integration of genomic and chemical information greatly accelerates assignment of the full stereostructure of myelolactone, a potent inhibitor of myeloma from a marine-derived Micromonospora.</title>
        <authorList>
            <person name="Kim M.C."/>
            <person name="Machado H."/>
            <person name="Jensen P.R."/>
            <person name="Fenical W."/>
        </authorList>
    </citation>
    <scope>NUCLEOTIDE SEQUENCE [LARGE SCALE GENOMIC DNA]</scope>
    <source>
        <strain evidence="1 2">CNY-010</strain>
    </source>
</reference>
<evidence type="ECO:0000313" key="1">
    <source>
        <dbReference type="EMBL" id="AYF31009.1"/>
    </source>
</evidence>
<name>A0A386WUX7_9ACTN</name>
<gene>
    <name evidence="1" type="ORF">CSH63_26920</name>
</gene>
<dbReference type="Proteomes" id="UP000267804">
    <property type="component" value="Chromosome"/>
</dbReference>